<dbReference type="Proteomes" id="UP000008383">
    <property type="component" value="Unassembled WGS sequence"/>
</dbReference>
<feature type="domain" description="ELYS-like" evidence="3">
    <location>
        <begin position="37"/>
        <end position="292"/>
    </location>
</feature>
<evidence type="ECO:0000256" key="2">
    <source>
        <dbReference type="ARBA" id="ARBA00023242"/>
    </source>
</evidence>
<dbReference type="HOGENOM" id="CLU_070360_0_0_1"/>
<protein>
    <recommendedName>
        <fullName evidence="3">ELYS-like domain-containing protein</fullName>
    </recommendedName>
</protein>
<proteinExistence type="predicted"/>
<dbReference type="RefSeq" id="XP_003020722.1">
    <property type="nucleotide sequence ID" value="XM_003020676.1"/>
</dbReference>
<comment type="subcellular location">
    <subcellularLocation>
        <location evidence="1">Nucleus</location>
    </subcellularLocation>
</comment>
<dbReference type="GeneID" id="9577421"/>
<keyword evidence="2" id="KW-0539">Nucleus</keyword>
<accession>D4DDG2</accession>
<reference evidence="5" key="1">
    <citation type="journal article" date="2011" name="Genome Biol.">
        <title>Comparative and functional genomics provide insights into the pathogenicity of dermatophytic fungi.</title>
        <authorList>
            <person name="Burmester A."/>
            <person name="Shelest E."/>
            <person name="Gloeckner G."/>
            <person name="Heddergott C."/>
            <person name="Schindler S."/>
            <person name="Staib P."/>
            <person name="Heidel A."/>
            <person name="Felder M."/>
            <person name="Petzold A."/>
            <person name="Szafranski K."/>
            <person name="Feuermann M."/>
            <person name="Pedruzzi I."/>
            <person name="Priebe S."/>
            <person name="Groth M."/>
            <person name="Winkler R."/>
            <person name="Li W."/>
            <person name="Kniemeyer O."/>
            <person name="Schroeckh V."/>
            <person name="Hertweck C."/>
            <person name="Hube B."/>
            <person name="White T.C."/>
            <person name="Platzer M."/>
            <person name="Guthke R."/>
            <person name="Heitman J."/>
            <person name="Woestemeyer J."/>
            <person name="Zipfel P.F."/>
            <person name="Monod M."/>
            <person name="Brakhage A.A."/>
        </authorList>
    </citation>
    <scope>NUCLEOTIDE SEQUENCE [LARGE SCALE GENOMIC DNA]</scope>
    <source>
        <strain evidence="5">HKI 0517</strain>
    </source>
</reference>
<dbReference type="Pfam" id="PF13934">
    <property type="entry name" value="ELYS"/>
    <property type="match status" value="1"/>
</dbReference>
<evidence type="ECO:0000313" key="4">
    <source>
        <dbReference type="EMBL" id="EFE40104.1"/>
    </source>
</evidence>
<evidence type="ECO:0000256" key="1">
    <source>
        <dbReference type="ARBA" id="ARBA00004123"/>
    </source>
</evidence>
<gene>
    <name evidence="4" type="ORF">TRV_05173</name>
</gene>
<dbReference type="InterPro" id="IPR025151">
    <property type="entry name" value="ELYS_dom"/>
</dbReference>
<sequence>MAPWEEFDIAFAFKRDFSYDHKLVDQIISNRRVLDHVLFVDRLLKILGIEAGKRFLGPKMESMSKANVYGVASKIYPPRSNQSLRSLFQQIISSSSPNHHKQSLIYYILKDCRGTTEKSGALQFARTCYLPDKYRLFIDGLWYLDKLEFRVSIQLVLKMDAEANPGLQRALEYITEPSLIPTFSDEILYVLSASSKQDDGLAIAYYVTVQPPLASQKALNAYFGSLCRTGVPEAFYFLRQQPEENSSSLLEQLITFVLSTKAGELRAKRAMDLINLPFSETEEECFNDLLLRGNAKNLHGARDTVMMRRVATGRVENLDSELESLGGRRLEGLNWDDLKRNLKSTNSVEA</sequence>
<dbReference type="OrthoDB" id="20729at2759"/>
<dbReference type="EMBL" id="ACYE01000265">
    <property type="protein sequence ID" value="EFE40104.1"/>
    <property type="molecule type" value="Genomic_DNA"/>
</dbReference>
<keyword evidence="5" id="KW-1185">Reference proteome</keyword>
<evidence type="ECO:0000313" key="5">
    <source>
        <dbReference type="Proteomes" id="UP000008383"/>
    </source>
</evidence>
<name>D4DDG2_TRIVH</name>
<dbReference type="GO" id="GO:0005634">
    <property type="term" value="C:nucleus"/>
    <property type="evidence" value="ECO:0007669"/>
    <property type="project" value="UniProtKB-SubCell"/>
</dbReference>
<organism evidence="4 5">
    <name type="scientific">Trichophyton verrucosum (strain HKI 0517)</name>
    <dbReference type="NCBI Taxonomy" id="663202"/>
    <lineage>
        <taxon>Eukaryota</taxon>
        <taxon>Fungi</taxon>
        <taxon>Dikarya</taxon>
        <taxon>Ascomycota</taxon>
        <taxon>Pezizomycotina</taxon>
        <taxon>Eurotiomycetes</taxon>
        <taxon>Eurotiomycetidae</taxon>
        <taxon>Onygenales</taxon>
        <taxon>Arthrodermataceae</taxon>
        <taxon>Trichophyton</taxon>
    </lineage>
</organism>
<dbReference type="KEGG" id="tve:TRV_05173"/>
<evidence type="ECO:0000259" key="3">
    <source>
        <dbReference type="Pfam" id="PF13934"/>
    </source>
</evidence>
<dbReference type="AlphaFoldDB" id="D4DDG2"/>
<comment type="caution">
    <text evidence="4">The sequence shown here is derived from an EMBL/GenBank/DDBJ whole genome shotgun (WGS) entry which is preliminary data.</text>
</comment>